<dbReference type="GO" id="GO:0005886">
    <property type="term" value="C:plasma membrane"/>
    <property type="evidence" value="ECO:0007669"/>
    <property type="project" value="UniProtKB-SubCell"/>
</dbReference>
<evidence type="ECO:0000256" key="4">
    <source>
        <dbReference type="ARBA" id="ARBA00022692"/>
    </source>
</evidence>
<dbReference type="Proteomes" id="UP000324209">
    <property type="component" value="Chromosome"/>
</dbReference>
<dbReference type="AlphaFoldDB" id="A0A5C1QJ53"/>
<dbReference type="KEGG" id="ock:EXM22_00355"/>
<keyword evidence="7" id="KW-0862">Zinc</keyword>
<dbReference type="GO" id="GO:0046872">
    <property type="term" value="F:metal ion binding"/>
    <property type="evidence" value="ECO:0007669"/>
    <property type="project" value="UniProtKB-KW"/>
</dbReference>
<feature type="transmembrane region" description="Helical" evidence="8">
    <location>
        <begin position="31"/>
        <end position="49"/>
    </location>
</feature>
<feature type="transmembrane region" description="Helical" evidence="8">
    <location>
        <begin position="95"/>
        <end position="113"/>
    </location>
</feature>
<organism evidence="9 10">
    <name type="scientific">Oceanispirochaeta crateris</name>
    <dbReference type="NCBI Taxonomy" id="2518645"/>
    <lineage>
        <taxon>Bacteria</taxon>
        <taxon>Pseudomonadati</taxon>
        <taxon>Spirochaetota</taxon>
        <taxon>Spirochaetia</taxon>
        <taxon>Spirochaetales</taxon>
        <taxon>Spirochaetaceae</taxon>
        <taxon>Oceanispirochaeta</taxon>
    </lineage>
</organism>
<dbReference type="PANTHER" id="PTHR20855:SF3">
    <property type="entry name" value="LD03007P"/>
    <property type="match status" value="1"/>
</dbReference>
<dbReference type="OrthoDB" id="9813689at2"/>
<dbReference type="NCBIfam" id="TIGR01065">
    <property type="entry name" value="hlyIII"/>
    <property type="match status" value="1"/>
</dbReference>
<dbReference type="PANTHER" id="PTHR20855">
    <property type="entry name" value="ADIPOR/PROGESTIN RECEPTOR-RELATED"/>
    <property type="match status" value="1"/>
</dbReference>
<dbReference type="InterPro" id="IPR004254">
    <property type="entry name" value="AdipoR/HlyIII-related"/>
</dbReference>
<keyword evidence="3" id="KW-1003">Cell membrane</keyword>
<accession>A0A5C1QJ53</accession>
<feature type="binding site" evidence="7">
    <location>
        <position position="199"/>
    </location>
    <ligand>
        <name>Zn(2+)</name>
        <dbReference type="ChEBI" id="CHEBI:29105"/>
    </ligand>
</feature>
<name>A0A5C1QJ53_9SPIO</name>
<comment type="similarity">
    <text evidence="2">Belongs to the UPF0073 (Hly-III) family.</text>
</comment>
<keyword evidence="5 8" id="KW-1133">Transmembrane helix</keyword>
<evidence type="ECO:0000256" key="5">
    <source>
        <dbReference type="ARBA" id="ARBA00022989"/>
    </source>
</evidence>
<feature type="transmembrane region" description="Helical" evidence="8">
    <location>
        <begin position="145"/>
        <end position="161"/>
    </location>
</feature>
<evidence type="ECO:0000313" key="10">
    <source>
        <dbReference type="Proteomes" id="UP000324209"/>
    </source>
</evidence>
<evidence type="ECO:0000256" key="3">
    <source>
        <dbReference type="ARBA" id="ARBA00022475"/>
    </source>
</evidence>
<evidence type="ECO:0000256" key="1">
    <source>
        <dbReference type="ARBA" id="ARBA00004651"/>
    </source>
</evidence>
<feature type="binding site" evidence="7">
    <location>
        <position position="78"/>
    </location>
    <ligand>
        <name>Zn(2+)</name>
        <dbReference type="ChEBI" id="CHEBI:29105"/>
    </ligand>
</feature>
<evidence type="ECO:0000256" key="8">
    <source>
        <dbReference type="SAM" id="Phobius"/>
    </source>
</evidence>
<feature type="transmembrane region" description="Helical" evidence="8">
    <location>
        <begin position="173"/>
        <end position="192"/>
    </location>
</feature>
<feature type="transmembrane region" description="Helical" evidence="8">
    <location>
        <begin position="204"/>
        <end position="222"/>
    </location>
</feature>
<evidence type="ECO:0000256" key="2">
    <source>
        <dbReference type="ARBA" id="ARBA00008488"/>
    </source>
</evidence>
<dbReference type="EMBL" id="CP036150">
    <property type="protein sequence ID" value="QEN06516.1"/>
    <property type="molecule type" value="Genomic_DNA"/>
</dbReference>
<dbReference type="Pfam" id="PF03006">
    <property type="entry name" value="HlyIII"/>
    <property type="match status" value="1"/>
</dbReference>
<protein>
    <submittedName>
        <fullName evidence="9">Hemolysin III family protein</fullName>
    </submittedName>
</protein>
<dbReference type="GO" id="GO:0140911">
    <property type="term" value="F:pore-forming activity"/>
    <property type="evidence" value="ECO:0007669"/>
    <property type="project" value="InterPro"/>
</dbReference>
<feature type="transmembrane region" description="Helical" evidence="8">
    <location>
        <begin position="119"/>
        <end position="138"/>
    </location>
</feature>
<dbReference type="InterPro" id="IPR005744">
    <property type="entry name" value="Hy-lIII"/>
</dbReference>
<keyword evidence="6 8" id="KW-0472">Membrane</keyword>
<keyword evidence="10" id="KW-1185">Reference proteome</keyword>
<keyword evidence="7" id="KW-0479">Metal-binding</keyword>
<keyword evidence="4 8" id="KW-0812">Transmembrane</keyword>
<feature type="transmembrane region" description="Helical" evidence="8">
    <location>
        <begin position="55"/>
        <end position="74"/>
    </location>
</feature>
<feature type="binding site" evidence="7">
    <location>
        <position position="203"/>
    </location>
    <ligand>
        <name>Zn(2+)</name>
        <dbReference type="ChEBI" id="CHEBI:29105"/>
    </ligand>
</feature>
<sequence>MSFFSTWLETHITLHSNDSPQEERMNGITHALGALLSLIGLVALQLRIIPSGNRAAIIGTAIFGISMILTYTSSSVYHFVKPSNLKRFLRILDHVNIYILIAGTYTPFCLVLPPERGLPLLYTVWSIVVLGTVFKLVFWSKVKPLHTIIYLLMGWLIVFYVKDLKQVLPSQVGAWILGGGLSYTVGTLFYAAKKMPYYHAVWHLFVVAGSAFFYGGVYIYAIPLM</sequence>
<evidence type="ECO:0000256" key="7">
    <source>
        <dbReference type="PIRSR" id="PIRSR604254-1"/>
    </source>
</evidence>
<reference evidence="9 10" key="1">
    <citation type="submission" date="2019-02" db="EMBL/GenBank/DDBJ databases">
        <title>Complete Genome Sequence and Methylome Analysis of free living Spirochaetas.</title>
        <authorList>
            <person name="Fomenkov A."/>
            <person name="Dubinina G."/>
            <person name="Leshcheva N."/>
            <person name="Mikheeva N."/>
            <person name="Grabovich M."/>
            <person name="Vincze T."/>
            <person name="Roberts R.J."/>
        </authorList>
    </citation>
    <scope>NUCLEOTIDE SEQUENCE [LARGE SCALE GENOMIC DNA]</scope>
    <source>
        <strain evidence="9 10">K2</strain>
    </source>
</reference>
<comment type="subcellular location">
    <subcellularLocation>
        <location evidence="1">Cell membrane</location>
        <topology evidence="1">Multi-pass membrane protein</topology>
    </subcellularLocation>
</comment>
<evidence type="ECO:0000313" key="9">
    <source>
        <dbReference type="EMBL" id="QEN06516.1"/>
    </source>
</evidence>
<evidence type="ECO:0000256" key="6">
    <source>
        <dbReference type="ARBA" id="ARBA00023136"/>
    </source>
</evidence>
<proteinExistence type="inferred from homology"/>
<gene>
    <name evidence="9" type="ORF">EXM22_00355</name>
</gene>